<gene>
    <name evidence="2" type="ORF">CKY47_33410</name>
</gene>
<feature type="region of interest" description="Disordered" evidence="1">
    <location>
        <begin position="163"/>
        <end position="197"/>
    </location>
</feature>
<feature type="region of interest" description="Disordered" evidence="1">
    <location>
        <begin position="1"/>
        <end position="38"/>
    </location>
</feature>
<evidence type="ECO:0000313" key="2">
    <source>
        <dbReference type="EMBL" id="MDQ2588761.1"/>
    </source>
</evidence>
<evidence type="ECO:0000313" key="3">
    <source>
        <dbReference type="Proteomes" id="UP001225605"/>
    </source>
</evidence>
<protein>
    <submittedName>
        <fullName evidence="2">Uncharacterized protein</fullName>
    </submittedName>
</protein>
<feature type="compositionally biased region" description="Basic and acidic residues" evidence="1">
    <location>
        <begin position="187"/>
        <end position="196"/>
    </location>
</feature>
<proteinExistence type="predicted"/>
<sequence length="323" mass="33682">MAADRSGTTTGGDLPDVTTPPVSLPDTTPVPRGTGEPLTVDTDALRAAAERYNAQAGVFHAVAESFGFLRDKPPIKRTMEEAMGDETAEKFLPPYLRTAGLFLDGLWNIGKALDAIGEGIVLLAQGHEKTEDNNIQIARDALVSPASTGTTVPDVRQGAVVPGTTGEPAPPLPTTGPQRKGVVHGRGGADQRDRSDIGIPTVPQELVNARGEKIGVLAPLGADVPGVGERLVLTDADGQPKGFFQGYGEHTLDEAVQGELRAGVLAPFAPSMEEPPVEPVFYPAVEGIPATPPEHGLWEPATQSDVFAATEGMPASRTGDSHS</sequence>
<reference evidence="2 3" key="1">
    <citation type="submission" date="2017-06" db="EMBL/GenBank/DDBJ databases">
        <title>Cultured bacterium strain Saccharothrix yanglingensis Hhs.015.</title>
        <authorList>
            <person name="Xia Y."/>
        </authorList>
    </citation>
    <scope>NUCLEOTIDE SEQUENCE [LARGE SCALE GENOMIC DNA]</scope>
    <source>
        <strain evidence="2 3">Hhs.015</strain>
    </source>
</reference>
<dbReference type="RefSeq" id="WP_306750422.1">
    <property type="nucleotide sequence ID" value="NZ_NSDM01000022.1"/>
</dbReference>
<name>A0ABU0X9F1_9PSEU</name>
<dbReference type="EMBL" id="NSDM01000022">
    <property type="protein sequence ID" value="MDQ2588761.1"/>
    <property type="molecule type" value="Genomic_DNA"/>
</dbReference>
<organism evidence="2 3">
    <name type="scientific">Saccharothrix yanglingensis</name>
    <dbReference type="NCBI Taxonomy" id="659496"/>
    <lineage>
        <taxon>Bacteria</taxon>
        <taxon>Bacillati</taxon>
        <taxon>Actinomycetota</taxon>
        <taxon>Actinomycetes</taxon>
        <taxon>Pseudonocardiales</taxon>
        <taxon>Pseudonocardiaceae</taxon>
        <taxon>Saccharothrix</taxon>
    </lineage>
</organism>
<keyword evidence="3" id="KW-1185">Reference proteome</keyword>
<evidence type="ECO:0000256" key="1">
    <source>
        <dbReference type="SAM" id="MobiDB-lite"/>
    </source>
</evidence>
<dbReference type="Proteomes" id="UP001225605">
    <property type="component" value="Unassembled WGS sequence"/>
</dbReference>
<accession>A0ABU0X9F1</accession>
<comment type="caution">
    <text evidence="2">The sequence shown here is derived from an EMBL/GenBank/DDBJ whole genome shotgun (WGS) entry which is preliminary data.</text>
</comment>